<evidence type="ECO:0000256" key="2">
    <source>
        <dbReference type="ARBA" id="ARBA00009298"/>
    </source>
</evidence>
<keyword evidence="6 7" id="KW-0472">Membrane</keyword>
<feature type="transmembrane region" description="Helical" evidence="7">
    <location>
        <begin position="90"/>
        <end position="108"/>
    </location>
</feature>
<dbReference type="InterPro" id="IPR049177">
    <property type="entry name" value="MgtC_SapB_SrpB_YhiD_N"/>
</dbReference>
<protein>
    <submittedName>
        <fullName evidence="9">Magnesium transporter MgtC</fullName>
    </submittedName>
</protein>
<dbReference type="Pfam" id="PF02308">
    <property type="entry name" value="MgtC"/>
    <property type="match status" value="1"/>
</dbReference>
<dbReference type="InterPro" id="IPR003416">
    <property type="entry name" value="MgtC/SapB/SrpB/YhiD_fam"/>
</dbReference>
<feature type="domain" description="MgtC/SapB/SrpB/YhiD N-terminal" evidence="8">
    <location>
        <begin position="17"/>
        <end position="137"/>
    </location>
</feature>
<proteinExistence type="inferred from homology"/>
<name>A0A0M3QF70_9BACT</name>
<keyword evidence="4 7" id="KW-0812">Transmembrane</keyword>
<comment type="similarity">
    <text evidence="2">Belongs to the MgtC/SapB family.</text>
</comment>
<dbReference type="AlphaFoldDB" id="A0A0M3QF70"/>
<evidence type="ECO:0000256" key="4">
    <source>
        <dbReference type="ARBA" id="ARBA00022692"/>
    </source>
</evidence>
<evidence type="ECO:0000256" key="1">
    <source>
        <dbReference type="ARBA" id="ARBA00004651"/>
    </source>
</evidence>
<dbReference type="RefSeq" id="WP_053549756.1">
    <property type="nucleotide sequence ID" value="NZ_CP010802.1"/>
</dbReference>
<dbReference type="PANTHER" id="PTHR33778">
    <property type="entry name" value="PROTEIN MGTC"/>
    <property type="match status" value="1"/>
</dbReference>
<feature type="transmembrane region" description="Helical" evidence="7">
    <location>
        <begin position="114"/>
        <end position="135"/>
    </location>
</feature>
<dbReference type="GO" id="GO:0005886">
    <property type="term" value="C:plasma membrane"/>
    <property type="evidence" value="ECO:0007669"/>
    <property type="project" value="UniProtKB-SubCell"/>
</dbReference>
<sequence length="167" mass="17459">MDLILTIAPLKWGAIFTVLTCGAIIGVERQLSGKPAGIRTSCLISLGTYIFVASGLGLTGGQADPARVIGQVVTGIGFLGAGVMMARDGAVIGVTSAATIWVLAAIAVQAGLDHYWAAIVLSLLTVGILVGVSWLENTFINLQSGVHSHLASLRRRNDRRAPEEPRE</sequence>
<evidence type="ECO:0000313" key="9">
    <source>
        <dbReference type="EMBL" id="ALC15563.1"/>
    </source>
</evidence>
<feature type="transmembrane region" description="Helical" evidence="7">
    <location>
        <begin position="66"/>
        <end position="83"/>
    </location>
</feature>
<evidence type="ECO:0000259" key="8">
    <source>
        <dbReference type="Pfam" id="PF02308"/>
    </source>
</evidence>
<gene>
    <name evidence="9" type="ORF">DSOUD_0776</name>
</gene>
<evidence type="ECO:0000313" key="10">
    <source>
        <dbReference type="Proteomes" id="UP000057158"/>
    </source>
</evidence>
<feature type="transmembrane region" description="Helical" evidence="7">
    <location>
        <begin position="12"/>
        <end position="28"/>
    </location>
</feature>
<dbReference type="KEGG" id="des:DSOUD_0776"/>
<dbReference type="PATRIC" id="fig|1603606.3.peg.851"/>
<feature type="transmembrane region" description="Helical" evidence="7">
    <location>
        <begin position="40"/>
        <end position="60"/>
    </location>
</feature>
<accession>A0A0M3QF70</accession>
<comment type="subcellular location">
    <subcellularLocation>
        <location evidence="1">Cell membrane</location>
        <topology evidence="1">Multi-pass membrane protein</topology>
    </subcellularLocation>
</comment>
<evidence type="ECO:0000256" key="7">
    <source>
        <dbReference type="SAM" id="Phobius"/>
    </source>
</evidence>
<dbReference type="OrthoDB" id="9811198at2"/>
<dbReference type="STRING" id="1603606.DSOUD_0776"/>
<keyword evidence="5 7" id="KW-1133">Transmembrane helix</keyword>
<dbReference type="EMBL" id="CP010802">
    <property type="protein sequence ID" value="ALC15563.1"/>
    <property type="molecule type" value="Genomic_DNA"/>
</dbReference>
<organism evidence="9 10">
    <name type="scientific">Desulfuromonas soudanensis</name>
    <dbReference type="NCBI Taxonomy" id="1603606"/>
    <lineage>
        <taxon>Bacteria</taxon>
        <taxon>Pseudomonadati</taxon>
        <taxon>Thermodesulfobacteriota</taxon>
        <taxon>Desulfuromonadia</taxon>
        <taxon>Desulfuromonadales</taxon>
        <taxon>Desulfuromonadaceae</taxon>
        <taxon>Desulfuromonas</taxon>
    </lineage>
</organism>
<keyword evidence="10" id="KW-1185">Reference proteome</keyword>
<evidence type="ECO:0000256" key="5">
    <source>
        <dbReference type="ARBA" id="ARBA00022989"/>
    </source>
</evidence>
<reference evidence="9 10" key="1">
    <citation type="submission" date="2015-07" db="EMBL/GenBank/DDBJ databases">
        <title>Isolation and Genomic Characterization of a Novel Halophilic Metal-Reducing Deltaproteobacterium from the Deep Subsurface.</title>
        <authorList>
            <person name="Badalamenti J.P."/>
            <person name="Summers Z.M."/>
            <person name="Gralnick J.A."/>
            <person name="Bond D.R."/>
        </authorList>
    </citation>
    <scope>NUCLEOTIDE SEQUENCE [LARGE SCALE GENOMIC DNA]</scope>
    <source>
        <strain evidence="9 10">WTL</strain>
    </source>
</reference>
<dbReference type="PRINTS" id="PR01837">
    <property type="entry name" value="MGTCSAPBPROT"/>
</dbReference>
<dbReference type="PANTHER" id="PTHR33778:SF1">
    <property type="entry name" value="MAGNESIUM TRANSPORTER YHID-RELATED"/>
    <property type="match status" value="1"/>
</dbReference>
<dbReference type="Proteomes" id="UP000057158">
    <property type="component" value="Chromosome"/>
</dbReference>
<evidence type="ECO:0000256" key="6">
    <source>
        <dbReference type="ARBA" id="ARBA00023136"/>
    </source>
</evidence>
<keyword evidence="3" id="KW-1003">Cell membrane</keyword>
<evidence type="ECO:0000256" key="3">
    <source>
        <dbReference type="ARBA" id="ARBA00022475"/>
    </source>
</evidence>